<proteinExistence type="predicted"/>
<sequence>PVFIVLSFTLYDFGVRHYTEILVRRIYAARKEKDYKAIIKEVDSCSWLSNIDSTTQPLRFFSGYAHLLLRNDDQAFVDLKKAEKAHPYQLNVLMNLGTYYAFQNKLSEARRYYEKVIELHPGLKVAKLKLNQIGARK</sequence>
<gene>
    <name evidence="3" type="ORF">S06H3_22003</name>
</gene>
<dbReference type="Pfam" id="PF07719">
    <property type="entry name" value="TPR_2"/>
    <property type="match status" value="1"/>
</dbReference>
<feature type="non-terminal residue" evidence="3">
    <location>
        <position position="1"/>
    </location>
</feature>
<protein>
    <submittedName>
        <fullName evidence="3">Uncharacterized protein</fullName>
    </submittedName>
</protein>
<evidence type="ECO:0000313" key="3">
    <source>
        <dbReference type="EMBL" id="GAI10711.1"/>
    </source>
</evidence>
<dbReference type="SMART" id="SM00028">
    <property type="entry name" value="TPR"/>
    <property type="match status" value="1"/>
</dbReference>
<dbReference type="InterPro" id="IPR019734">
    <property type="entry name" value="TPR_rpt"/>
</dbReference>
<dbReference type="InterPro" id="IPR011990">
    <property type="entry name" value="TPR-like_helical_dom_sf"/>
</dbReference>
<name>X1LY25_9ZZZZ</name>
<evidence type="ECO:0000256" key="2">
    <source>
        <dbReference type="ARBA" id="ARBA00022803"/>
    </source>
</evidence>
<reference evidence="3" key="1">
    <citation type="journal article" date="2014" name="Front. Microbiol.">
        <title>High frequency of phylogenetically diverse reductive dehalogenase-homologous genes in deep subseafloor sedimentary metagenomes.</title>
        <authorList>
            <person name="Kawai M."/>
            <person name="Futagami T."/>
            <person name="Toyoda A."/>
            <person name="Takaki Y."/>
            <person name="Nishi S."/>
            <person name="Hori S."/>
            <person name="Arai W."/>
            <person name="Tsubouchi T."/>
            <person name="Morono Y."/>
            <person name="Uchiyama I."/>
            <person name="Ito T."/>
            <person name="Fujiyama A."/>
            <person name="Inagaki F."/>
            <person name="Takami H."/>
        </authorList>
    </citation>
    <scope>NUCLEOTIDE SEQUENCE</scope>
    <source>
        <strain evidence="3">Expedition CK06-06</strain>
    </source>
</reference>
<dbReference type="EMBL" id="BARV01011666">
    <property type="protein sequence ID" value="GAI10711.1"/>
    <property type="molecule type" value="Genomic_DNA"/>
</dbReference>
<keyword evidence="1" id="KW-0677">Repeat</keyword>
<comment type="caution">
    <text evidence="3">The sequence shown here is derived from an EMBL/GenBank/DDBJ whole genome shotgun (WGS) entry which is preliminary data.</text>
</comment>
<organism evidence="3">
    <name type="scientific">marine sediment metagenome</name>
    <dbReference type="NCBI Taxonomy" id="412755"/>
    <lineage>
        <taxon>unclassified sequences</taxon>
        <taxon>metagenomes</taxon>
        <taxon>ecological metagenomes</taxon>
    </lineage>
</organism>
<dbReference type="PROSITE" id="PS50005">
    <property type="entry name" value="TPR"/>
    <property type="match status" value="1"/>
</dbReference>
<accession>X1LY25</accession>
<evidence type="ECO:0000256" key="1">
    <source>
        <dbReference type="ARBA" id="ARBA00022737"/>
    </source>
</evidence>
<dbReference type="InterPro" id="IPR013105">
    <property type="entry name" value="TPR_2"/>
</dbReference>
<dbReference type="AlphaFoldDB" id="X1LY25"/>
<keyword evidence="2" id="KW-0802">TPR repeat</keyword>
<dbReference type="Gene3D" id="1.25.40.10">
    <property type="entry name" value="Tetratricopeptide repeat domain"/>
    <property type="match status" value="1"/>
</dbReference>
<dbReference type="SUPFAM" id="SSF48452">
    <property type="entry name" value="TPR-like"/>
    <property type="match status" value="1"/>
</dbReference>